<dbReference type="InterPro" id="IPR036388">
    <property type="entry name" value="WH-like_DNA-bd_sf"/>
</dbReference>
<evidence type="ECO:0000256" key="1">
    <source>
        <dbReference type="ARBA" id="ARBA00009437"/>
    </source>
</evidence>
<dbReference type="PROSITE" id="PS50931">
    <property type="entry name" value="HTH_LYSR"/>
    <property type="match status" value="1"/>
</dbReference>
<dbReference type="PRINTS" id="PR00039">
    <property type="entry name" value="HTHLYSR"/>
</dbReference>
<keyword evidence="2" id="KW-0805">Transcription regulation</keyword>
<evidence type="ECO:0000256" key="3">
    <source>
        <dbReference type="ARBA" id="ARBA00023125"/>
    </source>
</evidence>
<dbReference type="InterPro" id="IPR036390">
    <property type="entry name" value="WH_DNA-bd_sf"/>
</dbReference>
<dbReference type="InterPro" id="IPR000847">
    <property type="entry name" value="LysR_HTH_N"/>
</dbReference>
<sequence>MIEISHLNLIQALKKYGNVSDAADSLFITQSALSHQIRRLETLLETLIFVRHSDPLKLTPHGQQLLDLSNEVLPRIQNAEQQLLQAEGGRLNIAIECHSCFDWLIPTLDVFRIKQPTVDFDLSLAFSFQPMEALKNYDVDMVVTSDPINDKSFEYFPLFSYQMLMVMSFENLLAKKAYLQPKDIKNQTLLTYPVSHDRLDVFNYFLKPAKVTPATRKVELPLMMMQLVLNNQGIVTMPEWALTDTQKEQIALKPLGKDGVWRVLYLAVRKVDFELEYIQDFMDIAKKVSFDNLDNIKDSSGY</sequence>
<dbReference type="Proteomes" id="UP000568751">
    <property type="component" value="Unassembled WGS sequence"/>
</dbReference>
<dbReference type="RefSeq" id="WP_369177771.1">
    <property type="nucleotide sequence ID" value="NZ_OZ156463.1"/>
</dbReference>
<evidence type="ECO:0000256" key="4">
    <source>
        <dbReference type="ARBA" id="ARBA00023163"/>
    </source>
</evidence>
<dbReference type="Gene3D" id="1.10.10.10">
    <property type="entry name" value="Winged helix-like DNA-binding domain superfamily/Winged helix DNA-binding domain"/>
    <property type="match status" value="1"/>
</dbReference>
<dbReference type="AlphaFoldDB" id="A0A853EZ28"/>
<dbReference type="PANTHER" id="PTHR30126">
    <property type="entry name" value="HTH-TYPE TRANSCRIPTIONAL REGULATOR"/>
    <property type="match status" value="1"/>
</dbReference>
<evidence type="ECO:0000259" key="5">
    <source>
        <dbReference type="PROSITE" id="PS50931"/>
    </source>
</evidence>
<evidence type="ECO:0000313" key="7">
    <source>
        <dbReference type="Proteomes" id="UP000568751"/>
    </source>
</evidence>
<dbReference type="SUPFAM" id="SSF53850">
    <property type="entry name" value="Periplasmic binding protein-like II"/>
    <property type="match status" value="1"/>
</dbReference>
<dbReference type="GO" id="GO:0003700">
    <property type="term" value="F:DNA-binding transcription factor activity"/>
    <property type="evidence" value="ECO:0007669"/>
    <property type="project" value="InterPro"/>
</dbReference>
<dbReference type="Gene3D" id="3.40.190.10">
    <property type="entry name" value="Periplasmic binding protein-like II"/>
    <property type="match status" value="1"/>
</dbReference>
<comment type="similarity">
    <text evidence="1">Belongs to the LysR transcriptional regulatory family.</text>
</comment>
<gene>
    <name evidence="6" type="ORF">H0A76_00515</name>
</gene>
<dbReference type="GO" id="GO:0000976">
    <property type="term" value="F:transcription cis-regulatory region binding"/>
    <property type="evidence" value="ECO:0007669"/>
    <property type="project" value="TreeGrafter"/>
</dbReference>
<dbReference type="SUPFAM" id="SSF46785">
    <property type="entry name" value="Winged helix' DNA-binding domain"/>
    <property type="match status" value="1"/>
</dbReference>
<evidence type="ECO:0000313" key="6">
    <source>
        <dbReference type="EMBL" id="NYT26518.1"/>
    </source>
</evidence>
<keyword evidence="4" id="KW-0804">Transcription</keyword>
<feature type="domain" description="HTH lysR-type" evidence="5">
    <location>
        <begin position="2"/>
        <end position="59"/>
    </location>
</feature>
<keyword evidence="3" id="KW-0238">DNA-binding</keyword>
<protein>
    <submittedName>
        <fullName evidence="6">LysR family transcriptional regulator</fullName>
    </submittedName>
</protein>
<comment type="caution">
    <text evidence="6">The sequence shown here is derived from an EMBL/GenBank/DDBJ whole genome shotgun (WGS) entry which is preliminary data.</text>
</comment>
<dbReference type="Pfam" id="PF03466">
    <property type="entry name" value="LysR_substrate"/>
    <property type="match status" value="1"/>
</dbReference>
<reference evidence="6 7" key="1">
    <citation type="submission" date="2020-05" db="EMBL/GenBank/DDBJ databases">
        <title>Horizontal transmission and recombination maintain forever young bacterial symbiont genomes.</title>
        <authorList>
            <person name="Russell S.L."/>
            <person name="Pepper-Tunick E."/>
            <person name="Svedberg J."/>
            <person name="Byrne A."/>
            <person name="Ruelas Castillo J."/>
            <person name="Vollmers C."/>
            <person name="Beinart R.A."/>
            <person name="Corbett-Detig R."/>
        </authorList>
    </citation>
    <scope>NUCLEOTIDE SEQUENCE [LARGE SCALE GENOMIC DNA]</scope>
    <source>
        <strain evidence="6">455</strain>
    </source>
</reference>
<dbReference type="PANTHER" id="PTHR30126:SF25">
    <property type="entry name" value="HTH-TYPE TRANSCRIPTIONAL REGULATOR METR"/>
    <property type="match status" value="1"/>
</dbReference>
<name>A0A853EZ28_9GAMM</name>
<dbReference type="InterPro" id="IPR005119">
    <property type="entry name" value="LysR_subst-bd"/>
</dbReference>
<dbReference type="EMBL" id="JACCHT010000001">
    <property type="protein sequence ID" value="NYT26518.1"/>
    <property type="molecule type" value="Genomic_DNA"/>
</dbReference>
<proteinExistence type="inferred from homology"/>
<evidence type="ECO:0000256" key="2">
    <source>
        <dbReference type="ARBA" id="ARBA00023015"/>
    </source>
</evidence>
<accession>A0A853EZ28</accession>
<dbReference type="Pfam" id="PF00126">
    <property type="entry name" value="HTH_1"/>
    <property type="match status" value="1"/>
</dbReference>
<organism evidence="6 7">
    <name type="scientific">Candidatus Thiodubiliella endoseptemdiera</name>
    <dbReference type="NCBI Taxonomy" id="2738886"/>
    <lineage>
        <taxon>Bacteria</taxon>
        <taxon>Pseudomonadati</taxon>
        <taxon>Pseudomonadota</taxon>
        <taxon>Gammaproteobacteria</taxon>
        <taxon>Candidatus Pseudothioglobaceae</taxon>
        <taxon>Candidatus Thiodubiliella</taxon>
    </lineage>
</organism>